<reference evidence="3" key="1">
    <citation type="submission" date="2019-02" db="EMBL/GenBank/DDBJ databases">
        <authorList>
            <person name="Li S.-H."/>
        </authorList>
    </citation>
    <scope>NUCLEOTIDE SEQUENCE</scope>
    <source>
        <strain evidence="3">IMCC14734</strain>
    </source>
</reference>
<dbReference type="InterPro" id="IPR036661">
    <property type="entry name" value="Luciferase-like_sf"/>
</dbReference>
<comment type="caution">
    <text evidence="3">The sequence shown here is derived from an EMBL/GenBank/DDBJ whole genome shotgun (WGS) entry which is preliminary data.</text>
</comment>
<keyword evidence="4" id="KW-1185">Reference proteome</keyword>
<dbReference type="Pfam" id="PF00296">
    <property type="entry name" value="Bac_luciferase"/>
    <property type="match status" value="1"/>
</dbReference>
<accession>A0ABT3TLJ4</accession>
<dbReference type="Gene3D" id="3.20.20.30">
    <property type="entry name" value="Luciferase-like domain"/>
    <property type="match status" value="1"/>
</dbReference>
<evidence type="ECO:0000256" key="1">
    <source>
        <dbReference type="ARBA" id="ARBA00007789"/>
    </source>
</evidence>
<dbReference type="InterPro" id="IPR011251">
    <property type="entry name" value="Luciferase-like_dom"/>
</dbReference>
<evidence type="ECO:0000259" key="2">
    <source>
        <dbReference type="Pfam" id="PF00296"/>
    </source>
</evidence>
<dbReference type="PANTHER" id="PTHR30137">
    <property type="entry name" value="LUCIFERASE-LIKE MONOOXYGENASE"/>
    <property type="match status" value="1"/>
</dbReference>
<sequence>MQLSVLDQSFVRPGGGAQVALAETLEVAQLCESLGYLRFWVSEHHNTSLLAGSSPEVLLAAIGAATSHIRIGSGGIMLPHYSAYKVAENFSLLANLYPGRIDLGVGRAPGADMATAVALATDGRPKFERFPQLVEELGHYLWSDSAKPKVCPPPPKDLPIWMLGSSPDSAWLAGELGLPYTVALFINPLAGPDMIAGYRRQFKPSALWPRSHAMVAITVLCADTEAEALALEKAADVNYLAFVTRGPHIDYVDPAAAAAHQFTQQELAFLSRNEGSRAVGTPEQVREKIEHLAARHDADEVMIVSNSYYLEDRMRSFSLVSEAFALSKRAAA</sequence>
<dbReference type="EMBL" id="SHNN01000005">
    <property type="protein sequence ID" value="MCX2983170.1"/>
    <property type="molecule type" value="Genomic_DNA"/>
</dbReference>
<feature type="domain" description="Luciferase-like" evidence="2">
    <location>
        <begin position="1"/>
        <end position="293"/>
    </location>
</feature>
<dbReference type="SUPFAM" id="SSF51679">
    <property type="entry name" value="Bacterial luciferase-like"/>
    <property type="match status" value="1"/>
</dbReference>
<dbReference type="CDD" id="cd00347">
    <property type="entry name" value="Flavin_utilizing_monoxygenases"/>
    <property type="match status" value="1"/>
</dbReference>
<dbReference type="InterPro" id="IPR050766">
    <property type="entry name" value="Bact_Lucif_Oxidored"/>
</dbReference>
<dbReference type="NCBIfam" id="TIGR03558">
    <property type="entry name" value="oxido_grp_1"/>
    <property type="match status" value="1"/>
</dbReference>
<dbReference type="PANTHER" id="PTHR30137:SF20">
    <property type="entry name" value="N-ACETYL-S-ALKYLCYSTEINE MONOOXYGENASE"/>
    <property type="match status" value="1"/>
</dbReference>
<proteinExistence type="predicted"/>
<evidence type="ECO:0000313" key="4">
    <source>
        <dbReference type="Proteomes" id="UP001143362"/>
    </source>
</evidence>
<organism evidence="3 4">
    <name type="scientific">Candidatus Litorirhabdus singularis</name>
    <dbReference type="NCBI Taxonomy" id="2518993"/>
    <lineage>
        <taxon>Bacteria</taxon>
        <taxon>Pseudomonadati</taxon>
        <taxon>Pseudomonadota</taxon>
        <taxon>Gammaproteobacteria</taxon>
        <taxon>Cellvibrionales</taxon>
        <taxon>Halieaceae</taxon>
        <taxon>Candidatus Litorirhabdus</taxon>
    </lineage>
</organism>
<dbReference type="Proteomes" id="UP001143362">
    <property type="component" value="Unassembled WGS sequence"/>
</dbReference>
<name>A0ABT3TLJ4_9GAMM</name>
<evidence type="ECO:0000313" key="3">
    <source>
        <dbReference type="EMBL" id="MCX2983170.1"/>
    </source>
</evidence>
<protein>
    <submittedName>
        <fullName evidence="3">LLM class flavin-dependent oxidoreductase</fullName>
    </submittedName>
</protein>
<comment type="similarity">
    <text evidence="1">To bacterial alkanal monooxygenase alpha and beta chains.</text>
</comment>
<dbReference type="InterPro" id="IPR019949">
    <property type="entry name" value="CmoO-like"/>
</dbReference>
<gene>
    <name evidence="3" type="ORF">EYC98_20100</name>
</gene>